<feature type="compositionally biased region" description="Polar residues" evidence="3">
    <location>
        <begin position="227"/>
        <end position="243"/>
    </location>
</feature>
<keyword evidence="1 2" id="KW-0728">SH3 domain</keyword>
<dbReference type="SUPFAM" id="SSF48065">
    <property type="entry name" value="DBL homology domain (DH-domain)"/>
    <property type="match status" value="1"/>
</dbReference>
<evidence type="ECO:0000256" key="2">
    <source>
        <dbReference type="PROSITE-ProRule" id="PRU00192"/>
    </source>
</evidence>
<feature type="region of interest" description="Disordered" evidence="3">
    <location>
        <begin position="227"/>
        <end position="305"/>
    </location>
</feature>
<dbReference type="Proteomes" id="UP000673691">
    <property type="component" value="Unassembled WGS sequence"/>
</dbReference>
<comment type="caution">
    <text evidence="5">The sequence shown here is derived from an EMBL/GenBank/DDBJ whole genome shotgun (WGS) entry which is preliminary data.</text>
</comment>
<evidence type="ECO:0000313" key="6">
    <source>
        <dbReference type="Proteomes" id="UP000673691"/>
    </source>
</evidence>
<dbReference type="PRINTS" id="PR00452">
    <property type="entry name" value="SH3DOMAIN"/>
</dbReference>
<evidence type="ECO:0000313" key="5">
    <source>
        <dbReference type="EMBL" id="KAG5462112.1"/>
    </source>
</evidence>
<feature type="domain" description="SH3" evidence="4">
    <location>
        <begin position="1"/>
        <end position="63"/>
    </location>
</feature>
<feature type="compositionally biased region" description="Basic and acidic residues" evidence="3">
    <location>
        <begin position="198"/>
        <end position="208"/>
    </location>
</feature>
<dbReference type="EMBL" id="JAEFCI010002614">
    <property type="protein sequence ID" value="KAG5462112.1"/>
    <property type="molecule type" value="Genomic_DNA"/>
</dbReference>
<feature type="region of interest" description="Disordered" evidence="3">
    <location>
        <begin position="188"/>
        <end position="208"/>
    </location>
</feature>
<keyword evidence="6" id="KW-1185">Reference proteome</keyword>
<feature type="domain" description="SH3" evidence="4">
    <location>
        <begin position="119"/>
        <end position="183"/>
    </location>
</feature>
<dbReference type="AlphaFoldDB" id="A0A8H8DLD3"/>
<dbReference type="Gene3D" id="2.30.30.40">
    <property type="entry name" value="SH3 Domains"/>
    <property type="match status" value="2"/>
</dbReference>
<dbReference type="SUPFAM" id="SSF50044">
    <property type="entry name" value="SH3-domain"/>
    <property type="match status" value="2"/>
</dbReference>
<dbReference type="InterPro" id="IPR050384">
    <property type="entry name" value="Endophilin_SH3RF"/>
</dbReference>
<dbReference type="InterPro" id="IPR035899">
    <property type="entry name" value="DBL_dom_sf"/>
</dbReference>
<dbReference type="InterPro" id="IPR036028">
    <property type="entry name" value="SH3-like_dom_sf"/>
</dbReference>
<evidence type="ECO:0000256" key="1">
    <source>
        <dbReference type="ARBA" id="ARBA00022443"/>
    </source>
</evidence>
<protein>
    <recommendedName>
        <fullName evidence="4">SH3 domain-containing protein</fullName>
    </recommendedName>
</protein>
<dbReference type="PROSITE" id="PS50002">
    <property type="entry name" value="SH3"/>
    <property type="match status" value="2"/>
</dbReference>
<dbReference type="PANTHER" id="PTHR14167">
    <property type="entry name" value="SH3 DOMAIN-CONTAINING"/>
    <property type="match status" value="1"/>
</dbReference>
<dbReference type="Pfam" id="PF07653">
    <property type="entry name" value="SH3_2"/>
    <property type="match status" value="1"/>
</dbReference>
<dbReference type="Gene3D" id="1.20.900.10">
    <property type="entry name" value="Dbl homology (DH) domain"/>
    <property type="match status" value="1"/>
</dbReference>
<gene>
    <name evidence="5" type="ORF">BJ554DRAFT_5592</name>
</gene>
<feature type="compositionally biased region" description="Basic and acidic residues" evidence="3">
    <location>
        <begin position="290"/>
        <end position="305"/>
    </location>
</feature>
<feature type="compositionally biased region" description="Polar residues" evidence="3">
    <location>
        <begin position="266"/>
        <end position="283"/>
    </location>
</feature>
<evidence type="ECO:0000259" key="4">
    <source>
        <dbReference type="PROSITE" id="PS50002"/>
    </source>
</evidence>
<name>A0A8H8DLD3_9FUNG</name>
<evidence type="ECO:0000256" key="3">
    <source>
        <dbReference type="SAM" id="MobiDB-lite"/>
    </source>
</evidence>
<sequence>MLRAMVAHGGTAVDELSLEEGELVALLERRDDVGWWRGVNRDFTQKNGTQGWFPASCVEVEGEGYTVPVAPAELASVPFPTVALGAPPPPPPLAIQNEILASPAEELPSPSEDLSATVPAGTKVTSRYSYIAEKADELQFYAGATIIVVAAPEGGWWRGIVDADTKEPKQGWFPASFVVLDRSAEPKIEPAAEPEPPSEGKCKDEAIEKKRGGSAWLKRFVKKSSLSNAEPRSVPSSPVTNRVSFAGVPERKRSSSSPSRIRPQSATVSPVISGGKLTSNSPESELATDDAGRKQEAIKSPKSEKQPLLSTVLAKRLSTPVLPLPENGGRVGVRAALQRSLSVGPQRLSTVTSDDKAAAVLSPQAPISESINRITVYESEELKSIAHYKQQAWCDGLPDERIKFLKPAERQRQTVIWEVLVTEKDYLRDLLIIMDVRRSMEYFLRIREDCQRFLTRTCCYLIPGKMSSCFKSRSSTGKYSRPNKLKSFSQTYLNL</sequence>
<dbReference type="CDD" id="cd00174">
    <property type="entry name" value="SH3"/>
    <property type="match status" value="2"/>
</dbReference>
<accession>A0A8H8DLD3</accession>
<dbReference type="SMART" id="SM00326">
    <property type="entry name" value="SH3"/>
    <property type="match status" value="2"/>
</dbReference>
<dbReference type="Pfam" id="PF00018">
    <property type="entry name" value="SH3_1"/>
    <property type="match status" value="1"/>
</dbReference>
<dbReference type="OrthoDB" id="1716625at2759"/>
<organism evidence="5 6">
    <name type="scientific">Olpidium bornovanus</name>
    <dbReference type="NCBI Taxonomy" id="278681"/>
    <lineage>
        <taxon>Eukaryota</taxon>
        <taxon>Fungi</taxon>
        <taxon>Fungi incertae sedis</taxon>
        <taxon>Olpidiomycota</taxon>
        <taxon>Olpidiomycotina</taxon>
        <taxon>Olpidiomycetes</taxon>
        <taxon>Olpidiales</taxon>
        <taxon>Olpidiaceae</taxon>
        <taxon>Olpidium</taxon>
    </lineage>
</organism>
<proteinExistence type="predicted"/>
<feature type="compositionally biased region" description="Low complexity" evidence="3">
    <location>
        <begin position="255"/>
        <end position="265"/>
    </location>
</feature>
<reference evidence="5 6" key="1">
    <citation type="journal article" name="Sci. Rep.">
        <title>Genome-scale phylogenetic analyses confirm Olpidium as the closest living zoosporic fungus to the non-flagellated, terrestrial fungi.</title>
        <authorList>
            <person name="Chang Y."/>
            <person name="Rochon D."/>
            <person name="Sekimoto S."/>
            <person name="Wang Y."/>
            <person name="Chovatia M."/>
            <person name="Sandor L."/>
            <person name="Salamov A."/>
            <person name="Grigoriev I.V."/>
            <person name="Stajich J.E."/>
            <person name="Spatafora J.W."/>
        </authorList>
    </citation>
    <scope>NUCLEOTIDE SEQUENCE [LARGE SCALE GENOMIC DNA]</scope>
    <source>
        <strain evidence="5">S191</strain>
    </source>
</reference>
<dbReference type="InterPro" id="IPR001452">
    <property type="entry name" value="SH3_domain"/>
</dbReference>